<feature type="signal peptide" evidence="1">
    <location>
        <begin position="1"/>
        <end position="19"/>
    </location>
</feature>
<comment type="caution">
    <text evidence="2">The sequence shown here is derived from an EMBL/GenBank/DDBJ whole genome shotgun (WGS) entry which is preliminary data.</text>
</comment>
<protein>
    <recommendedName>
        <fullName evidence="4">DUF3617 domain-containing protein</fullName>
    </recommendedName>
</protein>
<evidence type="ECO:0000313" key="2">
    <source>
        <dbReference type="EMBL" id="MBH1638923.1"/>
    </source>
</evidence>
<dbReference type="AlphaFoldDB" id="A0AA40XYD9"/>
<evidence type="ECO:0000256" key="1">
    <source>
        <dbReference type="SAM" id="SignalP"/>
    </source>
</evidence>
<evidence type="ECO:0008006" key="4">
    <source>
        <dbReference type="Google" id="ProtNLM"/>
    </source>
</evidence>
<keyword evidence="1" id="KW-0732">Signal</keyword>
<feature type="chain" id="PRO_5041254899" description="DUF3617 domain-containing protein" evidence="1">
    <location>
        <begin position="20"/>
        <end position="202"/>
    </location>
</feature>
<accession>A0AA40XYD9</accession>
<name>A0AA40XYD9_STEMA</name>
<proteinExistence type="predicted"/>
<sequence>MLWKTLAVATLVAGGPAWAHGGSVPPTGMEPSWKGMHLAEIVSEPGEALEAFMLRLAPVLDRHTRENGHEVCGMVAQSADAERFGVRLGTTKGAMTCSMSRSNVPDGMHALNVSIHSHPHTRSVLPTAADVTFYAENPLSSGRMVKRGRSERVGGAYFSSGDYAAGPGYLVAEGQLLYQEGKGTERNLGHFVVTPGDLAEPK</sequence>
<organism evidence="2 3">
    <name type="scientific">Stenotrophomonas maltophilia</name>
    <name type="common">Pseudomonas maltophilia</name>
    <name type="synonym">Xanthomonas maltophilia</name>
    <dbReference type="NCBI Taxonomy" id="40324"/>
    <lineage>
        <taxon>Bacteria</taxon>
        <taxon>Pseudomonadati</taxon>
        <taxon>Pseudomonadota</taxon>
        <taxon>Gammaproteobacteria</taxon>
        <taxon>Lysobacterales</taxon>
        <taxon>Lysobacteraceae</taxon>
        <taxon>Stenotrophomonas</taxon>
        <taxon>Stenotrophomonas maltophilia group</taxon>
    </lineage>
</organism>
<reference evidence="2" key="1">
    <citation type="submission" date="2020-11" db="EMBL/GenBank/DDBJ databases">
        <title>Enhanced detection system for hospital associated transmission using whole genome sequencing surveillance.</title>
        <authorList>
            <person name="Harrison L.H."/>
            <person name="Van Tyne D."/>
            <person name="Marsh J.W."/>
            <person name="Griffith M.P."/>
            <person name="Snyder D.J."/>
            <person name="Cooper V.S."/>
            <person name="Mustapha M."/>
        </authorList>
    </citation>
    <scope>NUCLEOTIDE SEQUENCE</scope>
    <source>
        <strain evidence="2">STEN00092</strain>
    </source>
</reference>
<dbReference type="Proteomes" id="UP000616785">
    <property type="component" value="Unassembled WGS sequence"/>
</dbReference>
<gene>
    <name evidence="2" type="ORF">I5U57_05590</name>
</gene>
<dbReference type="EMBL" id="JADUNO010000011">
    <property type="protein sequence ID" value="MBH1638923.1"/>
    <property type="molecule type" value="Genomic_DNA"/>
</dbReference>
<evidence type="ECO:0000313" key="3">
    <source>
        <dbReference type="Proteomes" id="UP000616785"/>
    </source>
</evidence>